<feature type="domain" description="TerD" evidence="3">
    <location>
        <begin position="1"/>
        <end position="187"/>
    </location>
</feature>
<protein>
    <submittedName>
        <fullName evidence="4">Chemical-damaging agent resistance protein C</fullName>
    </submittedName>
</protein>
<comment type="similarity">
    <text evidence="1">Belongs to the CAPAB/TerDEXZ family.</text>
</comment>
<dbReference type="InterPro" id="IPR051324">
    <property type="entry name" value="Stress/Tellurium_Resist"/>
</dbReference>
<organism evidence="4 5">
    <name type="scientific">Chromatium okenii</name>
    <dbReference type="NCBI Taxonomy" id="61644"/>
    <lineage>
        <taxon>Bacteria</taxon>
        <taxon>Pseudomonadati</taxon>
        <taxon>Pseudomonadota</taxon>
        <taxon>Gammaproteobacteria</taxon>
        <taxon>Chromatiales</taxon>
        <taxon>Chromatiaceae</taxon>
        <taxon>Chromatium</taxon>
    </lineage>
</organism>
<dbReference type="EMBL" id="PPGH01000034">
    <property type="protein sequence ID" value="PQJ96738.1"/>
    <property type="molecule type" value="Genomic_DNA"/>
</dbReference>
<dbReference type="CDD" id="cd06974">
    <property type="entry name" value="TerD_like"/>
    <property type="match status" value="1"/>
</dbReference>
<evidence type="ECO:0000256" key="2">
    <source>
        <dbReference type="ARBA" id="ARBA00022686"/>
    </source>
</evidence>
<evidence type="ECO:0000313" key="5">
    <source>
        <dbReference type="Proteomes" id="UP000239936"/>
    </source>
</evidence>
<dbReference type="OrthoDB" id="570928at2"/>
<dbReference type="InterPro" id="IPR003325">
    <property type="entry name" value="TerD"/>
</dbReference>
<comment type="caution">
    <text evidence="4">The sequence shown here is derived from an EMBL/GenBank/DDBJ whole genome shotgun (WGS) entry which is preliminary data.</text>
</comment>
<proteinExistence type="inferred from homology"/>
<accession>A0A2S7XTC1</accession>
<evidence type="ECO:0000259" key="3">
    <source>
        <dbReference type="Pfam" id="PF02342"/>
    </source>
</evidence>
<sequence>MAISLQKGGNVSLTKTDPGLINALIGLGWDARSTDGAAFDLDASVFLVGDSGKVLSDAHFVFYNQKTSPDSAVIHSGDNLTGEGGGDDETVSINLPGVEAAIQRVVFAVTIHDAETRNQNFGMVRNAFMRVLNKDSNTELARFDLSEDYSTETAMIFGEVYRNGAEWKFKAVGQGFAGGLNALAKDHGVNLG</sequence>
<keyword evidence="2" id="KW-0778">Tellurium resistance</keyword>
<dbReference type="AlphaFoldDB" id="A0A2S7XTC1"/>
<dbReference type="RefSeq" id="WP_105073499.1">
    <property type="nucleotide sequence ID" value="NZ_PPGH01000034.1"/>
</dbReference>
<dbReference type="PANTHER" id="PTHR32097:SF4">
    <property type="entry name" value="GENERAL STRESS PROTEIN 16U"/>
    <property type="match status" value="1"/>
</dbReference>
<reference evidence="4 5" key="1">
    <citation type="submission" date="2018-01" db="EMBL/GenBank/DDBJ databases">
        <title>The complete genome sequence of Chromatium okenii LaCa, a purple sulfur bacterium with a turbulent life.</title>
        <authorList>
            <person name="Luedin S.M."/>
            <person name="Liechti N."/>
            <person name="Storelli N."/>
            <person name="Danza F."/>
            <person name="Wittwer M."/>
            <person name="Pothier J.F."/>
            <person name="Tonolla M.A."/>
        </authorList>
    </citation>
    <scope>NUCLEOTIDE SEQUENCE [LARGE SCALE GENOMIC DNA]</scope>
    <source>
        <strain evidence="4 5">LaCa</strain>
    </source>
</reference>
<dbReference type="PANTHER" id="PTHR32097">
    <property type="entry name" value="CAMP-BINDING PROTEIN 1-RELATED"/>
    <property type="match status" value="1"/>
</dbReference>
<gene>
    <name evidence="4" type="ORF">CXB77_07455</name>
</gene>
<dbReference type="GO" id="GO:0046690">
    <property type="term" value="P:response to tellurium ion"/>
    <property type="evidence" value="ECO:0007669"/>
    <property type="project" value="UniProtKB-KW"/>
</dbReference>
<name>A0A2S7XTC1_9GAMM</name>
<dbReference type="Proteomes" id="UP000239936">
    <property type="component" value="Unassembled WGS sequence"/>
</dbReference>
<evidence type="ECO:0000256" key="1">
    <source>
        <dbReference type="ARBA" id="ARBA00008775"/>
    </source>
</evidence>
<dbReference type="Pfam" id="PF02342">
    <property type="entry name" value="TerD"/>
    <property type="match status" value="1"/>
</dbReference>
<keyword evidence="5" id="KW-1185">Reference proteome</keyword>
<dbReference type="Gene3D" id="2.60.60.30">
    <property type="entry name" value="sav2460 like domains"/>
    <property type="match status" value="1"/>
</dbReference>
<evidence type="ECO:0000313" key="4">
    <source>
        <dbReference type="EMBL" id="PQJ96738.1"/>
    </source>
</evidence>